<keyword evidence="7 9" id="KW-0472">Membrane</keyword>
<feature type="transmembrane region" description="Helical" evidence="9">
    <location>
        <begin position="348"/>
        <end position="375"/>
    </location>
</feature>
<dbReference type="Proteomes" id="UP000297318">
    <property type="component" value="Unassembled WGS sequence"/>
</dbReference>
<evidence type="ECO:0000256" key="2">
    <source>
        <dbReference type="ARBA" id="ARBA00009773"/>
    </source>
</evidence>
<keyword evidence="11" id="KW-1185">Reference proteome</keyword>
<feature type="transmembrane region" description="Helical" evidence="9">
    <location>
        <begin position="254"/>
        <end position="277"/>
    </location>
</feature>
<feature type="transmembrane region" description="Helical" evidence="9">
    <location>
        <begin position="82"/>
        <end position="104"/>
    </location>
</feature>
<feature type="region of interest" description="Disordered" evidence="8">
    <location>
        <begin position="392"/>
        <end position="411"/>
    </location>
</feature>
<reference evidence="10 11" key="1">
    <citation type="submission" date="2018-11" db="EMBL/GenBank/DDBJ databases">
        <title>Complete genome sequencing of the Actinobacteria Serinibacter sp. K3-2.</title>
        <authorList>
            <person name="Rakitin A.L."/>
            <person name="Beletsky A.V."/>
            <person name="Mardanov A.V."/>
            <person name="Ravin N.V."/>
            <person name="Gromova A.S."/>
            <person name="Filippova S.N."/>
            <person name="Gal'Chenko V.F."/>
        </authorList>
    </citation>
    <scope>NUCLEOTIDE SEQUENCE [LARGE SCALE GENOMIC DNA]</scope>
    <source>
        <strain evidence="10 11">K3-2</strain>
    </source>
</reference>
<evidence type="ECO:0000256" key="6">
    <source>
        <dbReference type="ARBA" id="ARBA00022989"/>
    </source>
</evidence>
<dbReference type="Pfam" id="PF01594">
    <property type="entry name" value="AI-2E_transport"/>
    <property type="match status" value="1"/>
</dbReference>
<evidence type="ECO:0000256" key="8">
    <source>
        <dbReference type="SAM" id="MobiDB-lite"/>
    </source>
</evidence>
<feature type="transmembrane region" description="Helical" evidence="9">
    <location>
        <begin position="189"/>
        <end position="213"/>
    </location>
</feature>
<dbReference type="PANTHER" id="PTHR21716:SF53">
    <property type="entry name" value="PERMEASE PERM-RELATED"/>
    <property type="match status" value="1"/>
</dbReference>
<proteinExistence type="inferred from homology"/>
<keyword evidence="3" id="KW-0813">Transport</keyword>
<keyword evidence="4" id="KW-1003">Cell membrane</keyword>
<name>A0A4Z1E2B9_9MICO</name>
<dbReference type="RefSeq" id="WP_233251396.1">
    <property type="nucleotide sequence ID" value="NZ_RHPJ01000001.1"/>
</dbReference>
<evidence type="ECO:0000256" key="5">
    <source>
        <dbReference type="ARBA" id="ARBA00022692"/>
    </source>
</evidence>
<evidence type="ECO:0000256" key="9">
    <source>
        <dbReference type="SAM" id="Phobius"/>
    </source>
</evidence>
<keyword evidence="5 9" id="KW-0812">Transmembrane</keyword>
<comment type="subcellular location">
    <subcellularLocation>
        <location evidence="1">Cell membrane</location>
        <topology evidence="1">Multi-pass membrane protein</topology>
    </subcellularLocation>
</comment>
<evidence type="ECO:0000256" key="3">
    <source>
        <dbReference type="ARBA" id="ARBA00022448"/>
    </source>
</evidence>
<dbReference type="PANTHER" id="PTHR21716">
    <property type="entry name" value="TRANSMEMBRANE PROTEIN"/>
    <property type="match status" value="1"/>
</dbReference>
<dbReference type="InterPro" id="IPR002549">
    <property type="entry name" value="AI-2E-like"/>
</dbReference>
<evidence type="ECO:0000313" key="11">
    <source>
        <dbReference type="Proteomes" id="UP000297318"/>
    </source>
</evidence>
<comment type="caution">
    <text evidence="10">The sequence shown here is derived from an EMBL/GenBank/DDBJ whole genome shotgun (WGS) entry which is preliminary data.</text>
</comment>
<protein>
    <submittedName>
        <fullName evidence="10">Putative permease</fullName>
    </submittedName>
</protein>
<feature type="transmembrane region" description="Helical" evidence="9">
    <location>
        <begin position="289"/>
        <end position="307"/>
    </location>
</feature>
<dbReference type="GO" id="GO:0055085">
    <property type="term" value="P:transmembrane transport"/>
    <property type="evidence" value="ECO:0007669"/>
    <property type="project" value="TreeGrafter"/>
</dbReference>
<dbReference type="AlphaFoldDB" id="A0A4Z1E2B9"/>
<organism evidence="10 11">
    <name type="scientific">Serinibacter arcticus</name>
    <dbReference type="NCBI Taxonomy" id="1655435"/>
    <lineage>
        <taxon>Bacteria</taxon>
        <taxon>Bacillati</taxon>
        <taxon>Actinomycetota</taxon>
        <taxon>Actinomycetes</taxon>
        <taxon>Micrococcales</taxon>
        <taxon>Beutenbergiaceae</taxon>
        <taxon>Serinibacter</taxon>
    </lineage>
</organism>
<dbReference type="EMBL" id="RHPJ01000001">
    <property type="protein sequence ID" value="TGO06154.1"/>
    <property type="molecule type" value="Genomic_DNA"/>
</dbReference>
<sequence length="411" mass="43319">MRRRSRKQGPGADEAREYASDVVDGAPAVADGRGLAPPEQPSYSDAGANRPPRWLLRALILAVVVVFAAIFAWNALGSLQSLFVNLLIALFIALTLEPVVLWLVRHGWRRGAAAGTALIGSIVVAAGVFAMFGNLFVQQLVQLIEAAPETYGTVTAWVEGQFDVTVPESGELIDQALASWGGDVASGALLVGTTIAGGIIAFLTVMLVTYYLLAAGPRFRATICRYLTPSRQAEVLRLWDVTQTKVSDFISTRVVLAAFCTVATAAFLLVLGTPYALPLALFTGLVSQFIPTIGTYVGGALPIVVALTSQDLTRAVIVAAFIVGYQQIENLLLAPKVSAKALEMNPAVSFVVVLAFGAVFGPLGAFLGLPIAATIQAVANTYLRRHELVSSPMLSDPAPERSPAPTTGAMA</sequence>
<feature type="transmembrane region" description="Helical" evidence="9">
    <location>
        <begin position="312"/>
        <end position="328"/>
    </location>
</feature>
<comment type="similarity">
    <text evidence="2">Belongs to the autoinducer-2 exporter (AI-2E) (TC 2.A.86) family.</text>
</comment>
<evidence type="ECO:0000256" key="4">
    <source>
        <dbReference type="ARBA" id="ARBA00022475"/>
    </source>
</evidence>
<feature type="region of interest" description="Disordered" evidence="8">
    <location>
        <begin position="1"/>
        <end position="46"/>
    </location>
</feature>
<accession>A0A4Z1E2B9</accession>
<feature type="transmembrane region" description="Helical" evidence="9">
    <location>
        <begin position="54"/>
        <end position="76"/>
    </location>
</feature>
<gene>
    <name evidence="10" type="ORF">SERN_0346</name>
</gene>
<keyword evidence="6 9" id="KW-1133">Transmembrane helix</keyword>
<feature type="transmembrane region" description="Helical" evidence="9">
    <location>
        <begin position="111"/>
        <end position="132"/>
    </location>
</feature>
<evidence type="ECO:0000256" key="1">
    <source>
        <dbReference type="ARBA" id="ARBA00004651"/>
    </source>
</evidence>
<evidence type="ECO:0000313" key="10">
    <source>
        <dbReference type="EMBL" id="TGO06154.1"/>
    </source>
</evidence>
<dbReference type="GO" id="GO:0005886">
    <property type="term" value="C:plasma membrane"/>
    <property type="evidence" value="ECO:0007669"/>
    <property type="project" value="UniProtKB-SubCell"/>
</dbReference>
<evidence type="ECO:0000256" key="7">
    <source>
        <dbReference type="ARBA" id="ARBA00023136"/>
    </source>
</evidence>